<dbReference type="Proteomes" id="UP000241074">
    <property type="component" value="Chromosome"/>
</dbReference>
<reference evidence="3 4" key="2">
    <citation type="submission" date="2018-03" db="EMBL/GenBank/DDBJ databases">
        <authorList>
            <person name="Keele B.F."/>
        </authorList>
    </citation>
    <scope>NUCLEOTIDE SEQUENCE [LARGE SCALE GENOMIC DNA]</scope>
    <source>
        <strain evidence="3 4">D13</strain>
    </source>
</reference>
<dbReference type="SUPFAM" id="SSF56112">
    <property type="entry name" value="Protein kinase-like (PK-like)"/>
    <property type="match status" value="1"/>
</dbReference>
<name>A0A2P1PLI5_9GAMM</name>
<sequence>MNRIVDAEGRPVPLGRELGRGGEGSVFALDGKQGLVAKIYHELPAGKKQEKLRLMAAGVDDRLRRYAAWPEATLHRESDRAVVGFIMQRIEQRAPIHMLYSPAQRRQMFPKVRFDFLLFVARNVAAAFDTLHDHGHVLGDVNQGNVLVGEDSQVVLIDCDSFQVRFGAALHRCEVGVAHFTPPELQRVNAFETTTRTSNHDGFGLALLIFHLLMGGRHPFSGVPQSERVGNALEADIRDFRYAYARDAMRRLLVPPPRAMPIDAMPLAIIGMFEAAFTESGVQRRPSAADWVSALDQFRSTLRTCARNPAHIDGGHRPTCLWCELETEQVYLFSERPGKPVWSASMPALAFDLRGMRRKLEQLPVPSLIQVPALPTLPAPVRADGWMPYIVSGLFVGLACVFVTMLILLNWQSVLFMLVSLIVGPTAVVIWWHHMVHLRDLRLQHLTTRINDCTIRLQQLVNRFNQQRGAEPFLAQRKQIDELLGQYEAHLRRVPGQLTPSQQAASDQALAKFLGRFALYDWKDARVGAVERVRLQRAGVWTAADITPQSLAAAELKRTESISALLDWRRDLEQKHLKNAPIMSVDGQADRRELHRVQVALEDRIQSGWQKLSTIKVNTKPLSKSDAAQLQVLVEQRAAAYQDYCREALS</sequence>
<keyword evidence="4" id="KW-1185">Reference proteome</keyword>
<dbReference type="SMART" id="SM00220">
    <property type="entry name" value="S_TKc"/>
    <property type="match status" value="1"/>
</dbReference>
<gene>
    <name evidence="3" type="ORF">C7S18_00255</name>
</gene>
<dbReference type="Gene3D" id="1.10.510.10">
    <property type="entry name" value="Transferase(Phosphotransferase) domain 1"/>
    <property type="match status" value="1"/>
</dbReference>
<keyword evidence="1" id="KW-0812">Transmembrane</keyword>
<dbReference type="InterPro" id="IPR000719">
    <property type="entry name" value="Prot_kinase_dom"/>
</dbReference>
<dbReference type="EMBL" id="CP027860">
    <property type="protein sequence ID" value="AVP95718.1"/>
    <property type="molecule type" value="Genomic_DNA"/>
</dbReference>
<protein>
    <recommendedName>
        <fullName evidence="2">Protein kinase domain-containing protein</fullName>
    </recommendedName>
</protein>
<keyword evidence="1" id="KW-1133">Transmembrane helix</keyword>
<evidence type="ECO:0000259" key="2">
    <source>
        <dbReference type="PROSITE" id="PS50011"/>
    </source>
</evidence>
<dbReference type="OrthoDB" id="5782056at2"/>
<feature type="domain" description="Protein kinase" evidence="2">
    <location>
        <begin position="12"/>
        <end position="277"/>
    </location>
</feature>
<dbReference type="PROSITE" id="PS50011">
    <property type="entry name" value="PROTEIN_KINASE_DOM"/>
    <property type="match status" value="1"/>
</dbReference>
<evidence type="ECO:0000256" key="1">
    <source>
        <dbReference type="SAM" id="Phobius"/>
    </source>
</evidence>
<feature type="transmembrane region" description="Helical" evidence="1">
    <location>
        <begin position="414"/>
        <end position="432"/>
    </location>
</feature>
<dbReference type="GO" id="GO:0005524">
    <property type="term" value="F:ATP binding"/>
    <property type="evidence" value="ECO:0007669"/>
    <property type="project" value="InterPro"/>
</dbReference>
<reference evidence="3 4" key="1">
    <citation type="submission" date="2018-03" db="EMBL/GenBank/DDBJ databases">
        <title>Ahniella affigens gen. nov., sp. nov., a gammaproteobacterium isolated from sandy soil near a stream.</title>
        <authorList>
            <person name="Ko Y."/>
            <person name="Kim J.-H."/>
        </authorList>
    </citation>
    <scope>NUCLEOTIDE SEQUENCE [LARGE SCALE GENOMIC DNA]</scope>
    <source>
        <strain evidence="3 4">D13</strain>
    </source>
</reference>
<dbReference type="InterPro" id="IPR011009">
    <property type="entry name" value="Kinase-like_dom_sf"/>
</dbReference>
<dbReference type="GO" id="GO:0004672">
    <property type="term" value="F:protein kinase activity"/>
    <property type="evidence" value="ECO:0007669"/>
    <property type="project" value="InterPro"/>
</dbReference>
<keyword evidence="1" id="KW-0472">Membrane</keyword>
<accession>A0A2P1PLI5</accession>
<feature type="transmembrane region" description="Helical" evidence="1">
    <location>
        <begin position="386"/>
        <end position="408"/>
    </location>
</feature>
<evidence type="ECO:0000313" key="3">
    <source>
        <dbReference type="EMBL" id="AVP95718.1"/>
    </source>
</evidence>
<evidence type="ECO:0000313" key="4">
    <source>
        <dbReference type="Proteomes" id="UP000241074"/>
    </source>
</evidence>
<proteinExistence type="predicted"/>
<dbReference type="RefSeq" id="WP_106889647.1">
    <property type="nucleotide sequence ID" value="NZ_CP027860.1"/>
</dbReference>
<dbReference type="KEGG" id="xba:C7S18_00255"/>
<organism evidence="3 4">
    <name type="scientific">Ahniella affigens</name>
    <dbReference type="NCBI Taxonomy" id="2021234"/>
    <lineage>
        <taxon>Bacteria</taxon>
        <taxon>Pseudomonadati</taxon>
        <taxon>Pseudomonadota</taxon>
        <taxon>Gammaproteobacteria</taxon>
        <taxon>Lysobacterales</taxon>
        <taxon>Rhodanobacteraceae</taxon>
        <taxon>Ahniella</taxon>
    </lineage>
</organism>
<dbReference type="AlphaFoldDB" id="A0A2P1PLI5"/>